<keyword evidence="5 9" id="KW-0812">Transmembrane</keyword>
<comment type="function">
    <text evidence="8">Probably a riboflavin-binding protein that interacts with the energy-coupling factor (ECF) ABC-transporter complex.</text>
</comment>
<dbReference type="GO" id="GO:0032217">
    <property type="term" value="F:riboflavin transmembrane transporter activity"/>
    <property type="evidence" value="ECO:0007669"/>
    <property type="project" value="UniProtKB-UniRule"/>
</dbReference>
<comment type="subcellular location">
    <subcellularLocation>
        <location evidence="1">Cell membrane</location>
        <topology evidence="1">Multi-pass membrane protein</topology>
    </subcellularLocation>
</comment>
<dbReference type="Gene3D" id="1.10.1760.20">
    <property type="match status" value="1"/>
</dbReference>
<evidence type="ECO:0000256" key="2">
    <source>
        <dbReference type="ARBA" id="ARBA00005540"/>
    </source>
</evidence>
<comment type="similarity">
    <text evidence="2 8">Belongs to the prokaryotic riboflavin transporter (P-RFT) (TC 2.A.87) family.</text>
</comment>
<evidence type="ECO:0000256" key="4">
    <source>
        <dbReference type="ARBA" id="ARBA00022475"/>
    </source>
</evidence>
<feature type="transmembrane region" description="Helical" evidence="9">
    <location>
        <begin position="163"/>
        <end position="187"/>
    </location>
</feature>
<gene>
    <name evidence="10" type="ORF">JCM17207_22920</name>
</gene>
<reference evidence="10" key="1">
    <citation type="journal article" date="2022" name="Int. J. Syst. Evol. Microbiol.">
        <title>Genome-based, phenotypic and chemotaxonomic classification of Faecalibacterium strains: proposal of three novel species Faecalibacterium duncaniae sp. nov., Faecalibacterium hattorii sp. nov. and Faecalibacterium gallinarum sp. nov. .</title>
        <authorList>
            <person name="Sakamoto M."/>
            <person name="Sakurai N."/>
            <person name="Tanno H."/>
            <person name="Iino T."/>
            <person name="Ohkuma M."/>
            <person name="Endo A."/>
        </authorList>
    </citation>
    <scope>NUCLEOTIDE SEQUENCE</scope>
    <source>
        <strain evidence="10">JCM 17207</strain>
    </source>
</reference>
<protein>
    <recommendedName>
        <fullName evidence="8">Riboflavin transporter</fullName>
    </recommendedName>
</protein>
<evidence type="ECO:0000256" key="5">
    <source>
        <dbReference type="ARBA" id="ARBA00022692"/>
    </source>
</evidence>
<evidence type="ECO:0000313" key="11">
    <source>
        <dbReference type="Proteomes" id="UP001055185"/>
    </source>
</evidence>
<sequence length="200" mass="22055">MKRGNVRRLTVAALMGAVAFVLQYFSFSIPVLSAFAELDLSALPELIGGFILGPVGAVMIVTVKLLLYMIFKGTSSMYTGEIQNFLLSCAYVLPAVLYYRKHRTKQGALVGIVLGSIVSVVASIFTNLYLIFPAYMFLYGMSWDSILEICAVASPWIKDIPTFVAFSVVPFNLVSRAVTSVLTMLLYKRISVPLKKMIQD</sequence>
<organism evidence="10 11">
    <name type="scientific">Faecalibacterium gallinarum</name>
    <dbReference type="NCBI Taxonomy" id="2903556"/>
    <lineage>
        <taxon>Bacteria</taxon>
        <taxon>Bacillati</taxon>
        <taxon>Bacillota</taxon>
        <taxon>Clostridia</taxon>
        <taxon>Eubacteriales</taxon>
        <taxon>Oscillospiraceae</taxon>
        <taxon>Faecalibacterium</taxon>
    </lineage>
</organism>
<keyword evidence="7 8" id="KW-0472">Membrane</keyword>
<evidence type="ECO:0000256" key="3">
    <source>
        <dbReference type="ARBA" id="ARBA00022448"/>
    </source>
</evidence>
<evidence type="ECO:0000256" key="7">
    <source>
        <dbReference type="ARBA" id="ARBA00023136"/>
    </source>
</evidence>
<keyword evidence="3 8" id="KW-0813">Transport</keyword>
<feature type="transmembrane region" description="Helical" evidence="9">
    <location>
        <begin position="106"/>
        <end position="130"/>
    </location>
</feature>
<comment type="caution">
    <text evidence="10">The sequence shown here is derived from an EMBL/GenBank/DDBJ whole genome shotgun (WGS) entry which is preliminary data.</text>
</comment>
<dbReference type="PANTHER" id="PTHR38438">
    <property type="entry name" value="RIBOFLAVIN TRANSPORTER RIBU"/>
    <property type="match status" value="1"/>
</dbReference>
<accession>A0AA37J381</accession>
<dbReference type="PANTHER" id="PTHR38438:SF1">
    <property type="entry name" value="RIBOFLAVIN TRANSPORTER RIBU"/>
    <property type="match status" value="1"/>
</dbReference>
<keyword evidence="11" id="KW-1185">Reference proteome</keyword>
<keyword evidence="4 8" id="KW-1003">Cell membrane</keyword>
<dbReference type="AlphaFoldDB" id="A0AA37J381"/>
<dbReference type="Pfam" id="PF12822">
    <property type="entry name" value="ECF_trnsprt"/>
    <property type="match status" value="1"/>
</dbReference>
<evidence type="ECO:0000313" key="10">
    <source>
        <dbReference type="EMBL" id="GJN65667.1"/>
    </source>
</evidence>
<evidence type="ECO:0000256" key="6">
    <source>
        <dbReference type="ARBA" id="ARBA00022989"/>
    </source>
</evidence>
<dbReference type="PIRSF" id="PIRSF037778">
    <property type="entry name" value="UCP037778_transp_RibU"/>
    <property type="match status" value="1"/>
</dbReference>
<name>A0AA37J381_9FIRM</name>
<dbReference type="GO" id="GO:0005886">
    <property type="term" value="C:plasma membrane"/>
    <property type="evidence" value="ECO:0007669"/>
    <property type="project" value="UniProtKB-SubCell"/>
</dbReference>
<dbReference type="RefSeq" id="WP_238317878.1">
    <property type="nucleotide sequence ID" value="NZ_BQKV01000104.1"/>
</dbReference>
<dbReference type="InterPro" id="IPR025720">
    <property type="entry name" value="RibU"/>
</dbReference>
<dbReference type="Proteomes" id="UP001055185">
    <property type="component" value="Unassembled WGS sequence"/>
</dbReference>
<dbReference type="InterPro" id="IPR024529">
    <property type="entry name" value="ECF_trnsprt_substrate-spec"/>
</dbReference>
<evidence type="ECO:0000256" key="1">
    <source>
        <dbReference type="ARBA" id="ARBA00004651"/>
    </source>
</evidence>
<dbReference type="EMBL" id="BQKV01000104">
    <property type="protein sequence ID" value="GJN65667.1"/>
    <property type="molecule type" value="Genomic_DNA"/>
</dbReference>
<evidence type="ECO:0000256" key="9">
    <source>
        <dbReference type="SAM" id="Phobius"/>
    </source>
</evidence>
<feature type="transmembrane region" description="Helical" evidence="9">
    <location>
        <begin position="47"/>
        <end position="70"/>
    </location>
</feature>
<proteinExistence type="inferred from homology"/>
<feature type="transmembrane region" description="Helical" evidence="9">
    <location>
        <begin position="12"/>
        <end position="35"/>
    </location>
</feature>
<keyword evidence="6 9" id="KW-1133">Transmembrane helix</keyword>
<evidence type="ECO:0000256" key="8">
    <source>
        <dbReference type="PIRNR" id="PIRNR037778"/>
    </source>
</evidence>